<sequence length="77" mass="8184">MITSLPAVPVMVAAADTMVATRPLHRGAVVTADAVFGTKTTNVRATVARAAMLIQRLRGALITQSYSPKGFSERLRT</sequence>
<organism evidence="1">
    <name type="scientific">freshwater metagenome</name>
    <dbReference type="NCBI Taxonomy" id="449393"/>
    <lineage>
        <taxon>unclassified sequences</taxon>
        <taxon>metagenomes</taxon>
        <taxon>ecological metagenomes</taxon>
    </lineage>
</organism>
<protein>
    <submittedName>
        <fullName evidence="1">Unannotated protein</fullName>
    </submittedName>
</protein>
<accession>A0A6J6DHA6</accession>
<name>A0A6J6DHA6_9ZZZZ</name>
<evidence type="ECO:0000313" key="1">
    <source>
        <dbReference type="EMBL" id="CAB4563460.1"/>
    </source>
</evidence>
<reference evidence="1" key="1">
    <citation type="submission" date="2020-05" db="EMBL/GenBank/DDBJ databases">
        <authorList>
            <person name="Chiriac C."/>
            <person name="Salcher M."/>
            <person name="Ghai R."/>
            <person name="Kavagutti S V."/>
        </authorList>
    </citation>
    <scope>NUCLEOTIDE SEQUENCE</scope>
</reference>
<gene>
    <name evidence="1" type="ORF">UFOPK1603_00728</name>
</gene>
<dbReference type="AlphaFoldDB" id="A0A6J6DHA6"/>
<dbReference type="EMBL" id="CAEZTG010000053">
    <property type="protein sequence ID" value="CAB4563460.1"/>
    <property type="molecule type" value="Genomic_DNA"/>
</dbReference>
<proteinExistence type="predicted"/>